<dbReference type="PANTHER" id="PTHR35792:SF1">
    <property type="entry name" value="SLL0268 PROTEIN"/>
    <property type="match status" value="1"/>
</dbReference>
<dbReference type="Proteomes" id="UP000530514">
    <property type="component" value="Unassembled WGS sequence"/>
</dbReference>
<keyword evidence="1" id="KW-1133">Transmembrane helix</keyword>
<sequence>MAKNGRYFVAGAILGGLVGAAVALLTAPRTGKELREELGKNLETVKAKGKDLYVTVKNQAEDLMDKASDAGIEFSGKWLELPLKPKETSAAEKE</sequence>
<comment type="caution">
    <text evidence="2">The sequence shown here is derived from an EMBL/GenBank/DDBJ whole genome shotgun (WGS) entry which is preliminary data.</text>
</comment>
<name>A0A7W1XBM6_9BACL</name>
<dbReference type="AlphaFoldDB" id="A0A7W1XBM6"/>
<organism evidence="2 3">
    <name type="scientific">Thermoactinomyces daqus</name>
    <dbReference type="NCBI Taxonomy" id="1329516"/>
    <lineage>
        <taxon>Bacteria</taxon>
        <taxon>Bacillati</taxon>
        <taxon>Bacillota</taxon>
        <taxon>Bacilli</taxon>
        <taxon>Bacillales</taxon>
        <taxon>Thermoactinomycetaceae</taxon>
        <taxon>Thermoactinomyces</taxon>
    </lineage>
</organism>
<accession>A0A7W1XBM6</accession>
<evidence type="ECO:0000313" key="2">
    <source>
        <dbReference type="EMBL" id="MBA4543664.1"/>
    </source>
</evidence>
<gene>
    <name evidence="2" type="ORF">H1164_12270</name>
</gene>
<proteinExistence type="predicted"/>
<dbReference type="Pfam" id="PF12732">
    <property type="entry name" value="YtxH"/>
    <property type="match status" value="1"/>
</dbReference>
<dbReference type="InterPro" id="IPR024623">
    <property type="entry name" value="YtxH"/>
</dbReference>
<dbReference type="RefSeq" id="WP_052153833.1">
    <property type="nucleotide sequence ID" value="NZ_JACEIP010000019.1"/>
</dbReference>
<reference evidence="2 3" key="1">
    <citation type="submission" date="2020-07" db="EMBL/GenBank/DDBJ databases">
        <authorList>
            <person name="Feng H."/>
        </authorList>
    </citation>
    <scope>NUCLEOTIDE SEQUENCE [LARGE SCALE GENOMIC DNA]</scope>
    <source>
        <strain evidence="3">s-11</strain>
    </source>
</reference>
<keyword evidence="1" id="KW-0812">Transmembrane</keyword>
<dbReference type="OrthoDB" id="9810874at2"/>
<keyword evidence="3" id="KW-1185">Reference proteome</keyword>
<keyword evidence="1" id="KW-0472">Membrane</keyword>
<dbReference type="InterPro" id="IPR052928">
    <property type="entry name" value="Desiccation-related_membrane"/>
</dbReference>
<dbReference type="EMBL" id="JACEIP010000019">
    <property type="protein sequence ID" value="MBA4543664.1"/>
    <property type="molecule type" value="Genomic_DNA"/>
</dbReference>
<feature type="transmembrane region" description="Helical" evidence="1">
    <location>
        <begin position="6"/>
        <end position="27"/>
    </location>
</feature>
<protein>
    <submittedName>
        <fullName evidence="2">YtxH domain-containing protein</fullName>
    </submittedName>
</protein>
<evidence type="ECO:0000313" key="3">
    <source>
        <dbReference type="Proteomes" id="UP000530514"/>
    </source>
</evidence>
<dbReference type="PANTHER" id="PTHR35792">
    <property type="entry name" value="GENERAL STRESS PROTEIN"/>
    <property type="match status" value="1"/>
</dbReference>
<evidence type="ECO:0000256" key="1">
    <source>
        <dbReference type="SAM" id="Phobius"/>
    </source>
</evidence>